<reference evidence="1 2" key="1">
    <citation type="journal article" date="2016" name="Nat. Commun.">
        <title>Ectomycorrhizal ecology is imprinted in the genome of the dominant symbiotic fungus Cenococcum geophilum.</title>
        <authorList>
            <consortium name="DOE Joint Genome Institute"/>
            <person name="Peter M."/>
            <person name="Kohler A."/>
            <person name="Ohm R.A."/>
            <person name="Kuo A."/>
            <person name="Krutzmann J."/>
            <person name="Morin E."/>
            <person name="Arend M."/>
            <person name="Barry K.W."/>
            <person name="Binder M."/>
            <person name="Choi C."/>
            <person name="Clum A."/>
            <person name="Copeland A."/>
            <person name="Grisel N."/>
            <person name="Haridas S."/>
            <person name="Kipfer T."/>
            <person name="LaButti K."/>
            <person name="Lindquist E."/>
            <person name="Lipzen A."/>
            <person name="Maire R."/>
            <person name="Meier B."/>
            <person name="Mihaltcheva S."/>
            <person name="Molinier V."/>
            <person name="Murat C."/>
            <person name="Poggeler S."/>
            <person name="Quandt C.A."/>
            <person name="Sperisen C."/>
            <person name="Tritt A."/>
            <person name="Tisserant E."/>
            <person name="Crous P.W."/>
            <person name="Henrissat B."/>
            <person name="Nehls U."/>
            <person name="Egli S."/>
            <person name="Spatafora J.W."/>
            <person name="Grigoriev I.V."/>
            <person name="Martin F.M."/>
        </authorList>
    </citation>
    <scope>NUCLEOTIDE SEQUENCE [LARGE SCALE GENOMIC DNA]</scope>
    <source>
        <strain evidence="1 2">CBS 459.81</strain>
    </source>
</reference>
<dbReference type="PANTHER" id="PTHR34365:SF7">
    <property type="entry name" value="GLYCINE-RICH DOMAIN-CONTAINING PROTEIN 1"/>
    <property type="match status" value="1"/>
</dbReference>
<accession>A0A8E2E731</accession>
<dbReference type="OrthoDB" id="2684236at2759"/>
<dbReference type="AlphaFoldDB" id="A0A8E2E731"/>
<gene>
    <name evidence="1" type="ORF">K432DRAFT_435876</name>
</gene>
<evidence type="ECO:0000313" key="2">
    <source>
        <dbReference type="Proteomes" id="UP000250266"/>
    </source>
</evidence>
<dbReference type="Proteomes" id="UP000250266">
    <property type="component" value="Unassembled WGS sequence"/>
</dbReference>
<organism evidence="1 2">
    <name type="scientific">Lepidopterella palustris CBS 459.81</name>
    <dbReference type="NCBI Taxonomy" id="1314670"/>
    <lineage>
        <taxon>Eukaryota</taxon>
        <taxon>Fungi</taxon>
        <taxon>Dikarya</taxon>
        <taxon>Ascomycota</taxon>
        <taxon>Pezizomycotina</taxon>
        <taxon>Dothideomycetes</taxon>
        <taxon>Pleosporomycetidae</taxon>
        <taxon>Mytilinidiales</taxon>
        <taxon>Argynnaceae</taxon>
        <taxon>Lepidopterella</taxon>
    </lineage>
</organism>
<dbReference type="EMBL" id="KV745050">
    <property type="protein sequence ID" value="OCK78592.1"/>
    <property type="molecule type" value="Genomic_DNA"/>
</dbReference>
<dbReference type="Pfam" id="PF07173">
    <property type="entry name" value="GRDP-like"/>
    <property type="match status" value="1"/>
</dbReference>
<evidence type="ECO:0000313" key="1">
    <source>
        <dbReference type="EMBL" id="OCK78592.1"/>
    </source>
</evidence>
<dbReference type="PANTHER" id="PTHR34365">
    <property type="entry name" value="ENOLASE (DUF1399)"/>
    <property type="match status" value="1"/>
</dbReference>
<dbReference type="InterPro" id="IPR009836">
    <property type="entry name" value="GRDP-like"/>
</dbReference>
<proteinExistence type="predicted"/>
<sequence length="508" mass="58336">MVLSSGYGQHWLHQRSKQAIQAQKIESASTTPQGATNIHIPAFGTAATSEENPIIPDPSLFDFGSQYSEDCSTKLPTVAECAAHLELLEAFYHIRLKVLSSTALDSVLGIRPEPRTVYRKIYLGYGRGYSREEVKLRDDTFQERRKEKWSFYLALAAARFLRWTEAVEEQLDGPKGSKDNSLHLPPIDVLMVWHALLLNPSWFRSFEARPLKNLFTTRFPWKEIHNAIDADKMDWPYNMPRESIAWFLEKTGLEPDLFEALIKTNTSSSIQQLLKRQGAPDSHENTHRGLTVEDVDAVLRRPADIDELQTMFLKCCRDAVNQDTTITKLVDAVQRQASFVDKMERQLWIRSPAIEGTLRRAIDRYSKFLKLFKLYAKTMLVPTLDIDLAWHTHQCSPYRYEVGTVKMAGRLIDHDDKLDKGTLNSGFTRTKDLYRIRFAQDYQVCNCWDCEALLSAITAQSSETQTNTSVTVRYVYENVAYHRAVEIARRKGHKWLPIRIQEVQDAGS</sequence>
<name>A0A8E2E731_9PEZI</name>
<keyword evidence="2" id="KW-1185">Reference proteome</keyword>
<protein>
    <submittedName>
        <fullName evidence="1">Uncharacterized protein</fullName>
    </submittedName>
</protein>